<reference evidence="1 2" key="1">
    <citation type="submission" date="2019-09" db="EMBL/GenBank/DDBJ databases">
        <authorList>
            <person name="Chandra G."/>
            <person name="Truman W A."/>
        </authorList>
    </citation>
    <scope>NUCLEOTIDE SEQUENCE [LARGE SCALE GENOMIC DNA]</scope>
    <source>
        <strain evidence="1">PS645</strain>
    </source>
</reference>
<gene>
    <name evidence="1" type="ORF">PS645_01382</name>
</gene>
<evidence type="ECO:0000313" key="2">
    <source>
        <dbReference type="Proteomes" id="UP000325607"/>
    </source>
</evidence>
<dbReference type="Proteomes" id="UP000325607">
    <property type="component" value="Unassembled WGS sequence"/>
</dbReference>
<name>A0A5E6R3I7_PSEFL</name>
<sequence length="119" mass="12968">MTENQQRFALACKTADFEAHPGTLGGCKVWGVSDIVKGGRDQFDGPYFTEEEAKISAELWKSVPGRRCARADASIHCAAWNPNPAREKAIRDDAMASRLILAEQLGMEFPKQSAQGAQG</sequence>
<dbReference type="EMBL" id="CABVGX010000008">
    <property type="protein sequence ID" value="VVM63334.1"/>
    <property type="molecule type" value="Genomic_DNA"/>
</dbReference>
<proteinExistence type="predicted"/>
<dbReference type="RefSeq" id="WP_150579790.1">
    <property type="nucleotide sequence ID" value="NZ_CABVGX010000008.1"/>
</dbReference>
<protein>
    <submittedName>
        <fullName evidence="1">Uncharacterized protein</fullName>
    </submittedName>
</protein>
<dbReference type="AlphaFoldDB" id="A0A5E6R3I7"/>
<organism evidence="1 2">
    <name type="scientific">Pseudomonas fluorescens</name>
    <dbReference type="NCBI Taxonomy" id="294"/>
    <lineage>
        <taxon>Bacteria</taxon>
        <taxon>Pseudomonadati</taxon>
        <taxon>Pseudomonadota</taxon>
        <taxon>Gammaproteobacteria</taxon>
        <taxon>Pseudomonadales</taxon>
        <taxon>Pseudomonadaceae</taxon>
        <taxon>Pseudomonas</taxon>
    </lineage>
</organism>
<evidence type="ECO:0000313" key="1">
    <source>
        <dbReference type="EMBL" id="VVM63334.1"/>
    </source>
</evidence>
<accession>A0A5E6R3I7</accession>
<dbReference type="OrthoDB" id="6882473at2"/>